<feature type="region of interest" description="Disordered" evidence="6">
    <location>
        <begin position="577"/>
        <end position="626"/>
    </location>
</feature>
<evidence type="ECO:0000256" key="1">
    <source>
        <dbReference type="ARBA" id="ARBA00004141"/>
    </source>
</evidence>
<feature type="transmembrane region" description="Helical" evidence="7">
    <location>
        <begin position="381"/>
        <end position="403"/>
    </location>
</feature>
<feature type="transmembrane region" description="Helical" evidence="7">
    <location>
        <begin position="424"/>
        <end position="443"/>
    </location>
</feature>
<dbReference type="Pfam" id="PF00854">
    <property type="entry name" value="PTR2"/>
    <property type="match status" value="1"/>
</dbReference>
<dbReference type="PANTHER" id="PTHR11654">
    <property type="entry name" value="OLIGOPEPTIDE TRANSPORTER-RELATED"/>
    <property type="match status" value="1"/>
</dbReference>
<evidence type="ECO:0000256" key="7">
    <source>
        <dbReference type="SAM" id="Phobius"/>
    </source>
</evidence>
<dbReference type="InterPro" id="IPR000109">
    <property type="entry name" value="POT_fam"/>
</dbReference>
<evidence type="ECO:0000256" key="3">
    <source>
        <dbReference type="ARBA" id="ARBA00022692"/>
    </source>
</evidence>
<comment type="caution">
    <text evidence="8">The sequence shown here is derived from an EMBL/GenBank/DDBJ whole genome shotgun (WGS) entry which is preliminary data.</text>
</comment>
<keyword evidence="9" id="KW-1185">Reference proteome</keyword>
<proteinExistence type="inferred from homology"/>
<keyword evidence="4 7" id="KW-1133">Transmembrane helix</keyword>
<gene>
    <name evidence="8" type="ORF">Fmac_012238</name>
</gene>
<evidence type="ECO:0000256" key="6">
    <source>
        <dbReference type="SAM" id="MobiDB-lite"/>
    </source>
</evidence>
<evidence type="ECO:0000256" key="5">
    <source>
        <dbReference type="ARBA" id="ARBA00023136"/>
    </source>
</evidence>
<feature type="transmembrane region" description="Helical" evidence="7">
    <location>
        <begin position="541"/>
        <end position="562"/>
    </location>
</feature>
<sequence>MAQQEHSSEINNSHALKKTFLQCTIASFRNIFVFTKVLPFIGGLVASYKFMELAVESTLMDYLIDSTDDLRIAAIITNLYDALSSILFVFVSLVAEAYMGCFTTITLCAAASIQGLMLLWTYGSFSVNLAYAALFLLALGKSGQNLSENFLEYQLEEKIKVKKERELEHGSRQNKTEQNHFKTRSNFWLFLFHPVVGYVITVLISLKVNDDNIFREATLLMGGTLVFFHFGYVGYRRENLSEGNLRKIYRICKAAFGKRKSKYPATANSYYWKNYKQGHLYELGEGKGLRLYPNVPRLFRWLDKAAIIKEECSDPEAQEKKGELCMVKEVREVKSLVPMMYLFFSFFAYSLLLGSGSTFFVAQANDMKSITGDNGNDIWRLFLIMSGMNKMSRFICFIISFSFRRSRKFKALDGRFKIKRNAGTIIRVAFGMFCAVICSLVAWKVEARRLKVNKENDLHHPGRNNTVTLIPQFALLGTSEGLVDEGLEKLFLGHVANSMSSFEDSYSKLVIGSGKLLIIPVVLIFRNCWFKKKVNDSRLDLYYLMLGIFNAAFLVVFGYYSIKYACGEACSGDEEDLMEHTDEPVSQDSLGENHHNEQPQVDQEENSQEDLGRNQEGILPHPFFNPRKGGVRNLTLGMELHAG</sequence>
<feature type="transmembrane region" description="Helical" evidence="7">
    <location>
        <begin position="341"/>
        <end position="361"/>
    </location>
</feature>
<evidence type="ECO:0000313" key="9">
    <source>
        <dbReference type="Proteomes" id="UP001603857"/>
    </source>
</evidence>
<dbReference type="InterPro" id="IPR036259">
    <property type="entry name" value="MFS_trans_sf"/>
</dbReference>
<comment type="subcellular location">
    <subcellularLocation>
        <location evidence="1">Membrane</location>
        <topology evidence="1">Multi-pass membrane protein</topology>
    </subcellularLocation>
</comment>
<evidence type="ECO:0000313" key="8">
    <source>
        <dbReference type="EMBL" id="KAL2337792.1"/>
    </source>
</evidence>
<feature type="transmembrane region" description="Helical" evidence="7">
    <location>
        <begin position="187"/>
        <end position="206"/>
    </location>
</feature>
<dbReference type="GO" id="GO:0016020">
    <property type="term" value="C:membrane"/>
    <property type="evidence" value="ECO:0007669"/>
    <property type="project" value="UniProtKB-SubCell"/>
</dbReference>
<keyword evidence="5 7" id="KW-0472">Membrane</keyword>
<evidence type="ECO:0000256" key="2">
    <source>
        <dbReference type="ARBA" id="ARBA00005982"/>
    </source>
</evidence>
<dbReference type="Gene3D" id="1.20.1250.20">
    <property type="entry name" value="MFS general substrate transporter like domains"/>
    <property type="match status" value="1"/>
</dbReference>
<protein>
    <submittedName>
        <fullName evidence="8">Uncharacterized protein</fullName>
    </submittedName>
</protein>
<feature type="transmembrane region" description="Helical" evidence="7">
    <location>
        <begin position="119"/>
        <end position="139"/>
    </location>
</feature>
<name>A0ABD1MPP8_9FABA</name>
<feature type="transmembrane region" description="Helical" evidence="7">
    <location>
        <begin position="509"/>
        <end position="529"/>
    </location>
</feature>
<keyword evidence="3 7" id="KW-0812">Transmembrane</keyword>
<accession>A0ABD1MPP8</accession>
<comment type="similarity">
    <text evidence="2">Belongs to the major facilitator superfamily. Proton-dependent oligopeptide transporter (POT/PTR) (TC 2.A.17) family.</text>
</comment>
<dbReference type="AlphaFoldDB" id="A0ABD1MPP8"/>
<organism evidence="8 9">
    <name type="scientific">Flemingia macrophylla</name>
    <dbReference type="NCBI Taxonomy" id="520843"/>
    <lineage>
        <taxon>Eukaryota</taxon>
        <taxon>Viridiplantae</taxon>
        <taxon>Streptophyta</taxon>
        <taxon>Embryophyta</taxon>
        <taxon>Tracheophyta</taxon>
        <taxon>Spermatophyta</taxon>
        <taxon>Magnoliopsida</taxon>
        <taxon>eudicotyledons</taxon>
        <taxon>Gunneridae</taxon>
        <taxon>Pentapetalae</taxon>
        <taxon>rosids</taxon>
        <taxon>fabids</taxon>
        <taxon>Fabales</taxon>
        <taxon>Fabaceae</taxon>
        <taxon>Papilionoideae</taxon>
        <taxon>50 kb inversion clade</taxon>
        <taxon>NPAAA clade</taxon>
        <taxon>indigoferoid/millettioid clade</taxon>
        <taxon>Phaseoleae</taxon>
        <taxon>Flemingia</taxon>
    </lineage>
</organism>
<reference evidence="8 9" key="1">
    <citation type="submission" date="2024-08" db="EMBL/GenBank/DDBJ databases">
        <title>Insights into the chromosomal genome structure of Flemingia macrophylla.</title>
        <authorList>
            <person name="Ding Y."/>
            <person name="Zhao Y."/>
            <person name="Bi W."/>
            <person name="Wu M."/>
            <person name="Zhao G."/>
            <person name="Gong Y."/>
            <person name="Li W."/>
            <person name="Zhang P."/>
        </authorList>
    </citation>
    <scope>NUCLEOTIDE SEQUENCE [LARGE SCALE GENOMIC DNA]</scope>
    <source>
        <strain evidence="8">DYQJB</strain>
        <tissue evidence="8">Leaf</tissue>
    </source>
</reference>
<dbReference type="EMBL" id="JBGMDY010000004">
    <property type="protein sequence ID" value="KAL2337792.1"/>
    <property type="molecule type" value="Genomic_DNA"/>
</dbReference>
<feature type="transmembrane region" description="Helical" evidence="7">
    <location>
        <begin position="218"/>
        <end position="235"/>
    </location>
</feature>
<dbReference type="Proteomes" id="UP001603857">
    <property type="component" value="Unassembled WGS sequence"/>
</dbReference>
<evidence type="ECO:0000256" key="4">
    <source>
        <dbReference type="ARBA" id="ARBA00022989"/>
    </source>
</evidence>